<name>A0A6G1PC94_CHAAH</name>
<evidence type="ECO:0000313" key="1">
    <source>
        <dbReference type="EMBL" id="KAF3687829.1"/>
    </source>
</evidence>
<organism evidence="1 2">
    <name type="scientific">Channa argus</name>
    <name type="common">Northern snakehead</name>
    <name type="synonym">Ophicephalus argus</name>
    <dbReference type="NCBI Taxonomy" id="215402"/>
    <lineage>
        <taxon>Eukaryota</taxon>
        <taxon>Metazoa</taxon>
        <taxon>Chordata</taxon>
        <taxon>Craniata</taxon>
        <taxon>Vertebrata</taxon>
        <taxon>Euteleostomi</taxon>
        <taxon>Actinopterygii</taxon>
        <taxon>Neopterygii</taxon>
        <taxon>Teleostei</taxon>
        <taxon>Neoteleostei</taxon>
        <taxon>Acanthomorphata</taxon>
        <taxon>Anabantaria</taxon>
        <taxon>Anabantiformes</taxon>
        <taxon>Channoidei</taxon>
        <taxon>Channidae</taxon>
        <taxon>Channa</taxon>
    </lineage>
</organism>
<keyword evidence="2" id="KW-1185">Reference proteome</keyword>
<dbReference type="AlphaFoldDB" id="A0A6G1PC94"/>
<sequence>MGQKSGVSLPKLTGKLCVVSLPACCGVCGESHYDCIALSQRKTYREKLS</sequence>
<proteinExistence type="predicted"/>
<gene>
    <name evidence="1" type="ORF">EXN66_Car003501</name>
</gene>
<dbReference type="Proteomes" id="UP000503349">
    <property type="component" value="Chromosome 3"/>
</dbReference>
<reference evidence="1 2" key="1">
    <citation type="submission" date="2019-02" db="EMBL/GenBank/DDBJ databases">
        <title>Opniocepnalus argus genome.</title>
        <authorList>
            <person name="Zhou C."/>
            <person name="Xiao S."/>
        </authorList>
    </citation>
    <scope>NUCLEOTIDE SEQUENCE [LARGE SCALE GENOMIC DNA]</scope>
    <source>
        <strain evidence="1">OARG1902GOOAL</strain>
        <tissue evidence="1">Muscle</tissue>
    </source>
</reference>
<protein>
    <submittedName>
        <fullName evidence="1">Uncharacterized protein</fullName>
    </submittedName>
</protein>
<dbReference type="EMBL" id="CM015714">
    <property type="protein sequence ID" value="KAF3687829.1"/>
    <property type="molecule type" value="Genomic_DNA"/>
</dbReference>
<accession>A0A6G1PC94</accession>
<reference evidence="2" key="2">
    <citation type="submission" date="2019-02" db="EMBL/GenBank/DDBJ databases">
        <title>Opniocepnalus argus Var Kimnra genome.</title>
        <authorList>
            <person name="Zhou C."/>
            <person name="Xiao S."/>
        </authorList>
    </citation>
    <scope>NUCLEOTIDE SEQUENCE [LARGE SCALE GENOMIC DNA]</scope>
</reference>
<evidence type="ECO:0000313" key="2">
    <source>
        <dbReference type="Proteomes" id="UP000503349"/>
    </source>
</evidence>